<comment type="caution">
    <text evidence="7">Lacks conserved residue(s) required for the propagation of feature annotation.</text>
</comment>
<comment type="cofactor">
    <cofactor evidence="1">
        <name>Co(2+)</name>
        <dbReference type="ChEBI" id="CHEBI:48828"/>
    </cofactor>
</comment>
<dbReference type="SMART" id="SM00270">
    <property type="entry name" value="ChtBD1"/>
    <property type="match status" value="1"/>
</dbReference>
<evidence type="ECO:0000313" key="11">
    <source>
        <dbReference type="Proteomes" id="UP001648503"/>
    </source>
</evidence>
<keyword evidence="3" id="KW-0479">Metal-binding</keyword>
<evidence type="ECO:0000256" key="5">
    <source>
        <dbReference type="ARBA" id="ARBA00022801"/>
    </source>
</evidence>
<evidence type="ECO:0000256" key="8">
    <source>
        <dbReference type="SAM" id="SignalP"/>
    </source>
</evidence>
<evidence type="ECO:0000256" key="7">
    <source>
        <dbReference type="PROSITE-ProRule" id="PRU00261"/>
    </source>
</evidence>
<dbReference type="PROSITE" id="PS50941">
    <property type="entry name" value="CHIT_BIND_I_2"/>
    <property type="match status" value="1"/>
</dbReference>
<sequence>MIALVQILIAAVLIPASFGAPAVDASEPTPTIRPIASVTTIPTYLLSHNGTCGKGTEFGCEPGNCCSQYGSCGATSDYCGAGCQSGFGLCDPILPVSQPYV</sequence>
<evidence type="ECO:0000256" key="3">
    <source>
        <dbReference type="ARBA" id="ARBA00022723"/>
    </source>
</evidence>
<dbReference type="Gene3D" id="3.30.60.10">
    <property type="entry name" value="Endochitinase-like"/>
    <property type="match status" value="1"/>
</dbReference>
<accession>A0ABQ8EVX0</accession>
<evidence type="ECO:0000256" key="2">
    <source>
        <dbReference type="ARBA" id="ARBA00022669"/>
    </source>
</evidence>
<dbReference type="Pfam" id="PF00187">
    <property type="entry name" value="Chitin_bind_1"/>
    <property type="match status" value="1"/>
</dbReference>
<feature type="domain" description="Chitin-binding type-1" evidence="9">
    <location>
        <begin position="49"/>
        <end position="92"/>
    </location>
</feature>
<reference evidence="10 11" key="1">
    <citation type="submission" date="2021-02" db="EMBL/GenBank/DDBJ databases">
        <title>Variation within the Batrachochytrium salamandrivorans European outbreak.</title>
        <authorList>
            <person name="Kelly M."/>
            <person name="Pasmans F."/>
            <person name="Shea T.P."/>
            <person name="Munoz J.F."/>
            <person name="Carranza S."/>
            <person name="Cuomo C.A."/>
            <person name="Martel A."/>
        </authorList>
    </citation>
    <scope>NUCLEOTIDE SEQUENCE [LARGE SCALE GENOMIC DNA]</scope>
    <source>
        <strain evidence="10 11">AMFP18/2</strain>
    </source>
</reference>
<dbReference type="InterPro" id="IPR036861">
    <property type="entry name" value="Endochitinase-like_sf"/>
</dbReference>
<dbReference type="Proteomes" id="UP001648503">
    <property type="component" value="Unassembled WGS sequence"/>
</dbReference>
<organism evidence="10 11">
    <name type="scientific">Batrachochytrium salamandrivorans</name>
    <dbReference type="NCBI Taxonomy" id="1357716"/>
    <lineage>
        <taxon>Eukaryota</taxon>
        <taxon>Fungi</taxon>
        <taxon>Fungi incertae sedis</taxon>
        <taxon>Chytridiomycota</taxon>
        <taxon>Chytridiomycota incertae sedis</taxon>
        <taxon>Chytridiomycetes</taxon>
        <taxon>Rhizophydiales</taxon>
        <taxon>Rhizophydiales incertae sedis</taxon>
        <taxon>Batrachochytrium</taxon>
    </lineage>
</organism>
<keyword evidence="5" id="KW-0378">Hydrolase</keyword>
<keyword evidence="2 7" id="KW-0147">Chitin-binding</keyword>
<dbReference type="PROSITE" id="PS00026">
    <property type="entry name" value="CHIT_BIND_I_1"/>
    <property type="match status" value="1"/>
</dbReference>
<keyword evidence="11" id="KW-1185">Reference proteome</keyword>
<dbReference type="InterPro" id="IPR001002">
    <property type="entry name" value="Chitin-bd_1"/>
</dbReference>
<evidence type="ECO:0000259" key="9">
    <source>
        <dbReference type="PROSITE" id="PS50941"/>
    </source>
</evidence>
<evidence type="ECO:0000256" key="6">
    <source>
        <dbReference type="ARBA" id="ARBA00023277"/>
    </source>
</evidence>
<feature type="disulfide bond" evidence="7">
    <location>
        <begin position="60"/>
        <end position="72"/>
    </location>
</feature>
<protein>
    <recommendedName>
        <fullName evidence="9">Chitin-binding type-1 domain-containing protein</fullName>
    </recommendedName>
</protein>
<evidence type="ECO:0000256" key="4">
    <source>
        <dbReference type="ARBA" id="ARBA00022729"/>
    </source>
</evidence>
<name>A0ABQ8EVX0_9FUNG</name>
<keyword evidence="7" id="KW-1015">Disulfide bond</keyword>
<dbReference type="PANTHER" id="PTHR46471:SF2">
    <property type="entry name" value="CHITIN DEACETYLASE-RELATED"/>
    <property type="match status" value="1"/>
</dbReference>
<feature type="disulfide bond" evidence="7">
    <location>
        <begin position="65"/>
        <end position="79"/>
    </location>
</feature>
<comment type="caution">
    <text evidence="10">The sequence shown here is derived from an EMBL/GenBank/DDBJ whole genome shotgun (WGS) entry which is preliminary data.</text>
</comment>
<dbReference type="InterPro" id="IPR018371">
    <property type="entry name" value="Chitin-binding_1_CS"/>
</dbReference>
<dbReference type="SUPFAM" id="SSF57016">
    <property type="entry name" value="Plant lectins/antimicrobial peptides"/>
    <property type="match status" value="1"/>
</dbReference>
<gene>
    <name evidence="10" type="ORF">BASA50_011376</name>
</gene>
<keyword evidence="6" id="KW-0119">Carbohydrate metabolism</keyword>
<proteinExistence type="predicted"/>
<dbReference type="EMBL" id="JAFCIX010000560">
    <property type="protein sequence ID" value="KAH6587434.1"/>
    <property type="molecule type" value="Genomic_DNA"/>
</dbReference>
<evidence type="ECO:0000256" key="1">
    <source>
        <dbReference type="ARBA" id="ARBA00001941"/>
    </source>
</evidence>
<evidence type="ECO:0000313" key="10">
    <source>
        <dbReference type="EMBL" id="KAH6587434.1"/>
    </source>
</evidence>
<feature type="signal peptide" evidence="8">
    <location>
        <begin position="1"/>
        <end position="19"/>
    </location>
</feature>
<dbReference type="CDD" id="cd11618">
    <property type="entry name" value="ChtBD1_1"/>
    <property type="match status" value="1"/>
</dbReference>
<dbReference type="PANTHER" id="PTHR46471">
    <property type="entry name" value="CHITIN DEACETYLASE"/>
    <property type="match status" value="1"/>
</dbReference>
<feature type="chain" id="PRO_5046496759" description="Chitin-binding type-1 domain-containing protein" evidence="8">
    <location>
        <begin position="20"/>
        <end position="101"/>
    </location>
</feature>
<keyword evidence="4 8" id="KW-0732">Signal</keyword>